<dbReference type="RefSeq" id="XP_010909861.1">
    <property type="nucleotide sequence ID" value="XM_010911559.3"/>
</dbReference>
<feature type="region of interest" description="Disordered" evidence="4">
    <location>
        <begin position="123"/>
        <end position="162"/>
    </location>
</feature>
<dbReference type="KEGG" id="egu:105035851"/>
<name>A0A6I9QI11_ELAGV</name>
<evidence type="ECO:0000256" key="1">
    <source>
        <dbReference type="ARBA" id="ARBA00022723"/>
    </source>
</evidence>
<keyword evidence="1" id="KW-0479">Metal-binding</keyword>
<organism evidence="7 8">
    <name type="scientific">Elaeis guineensis var. tenera</name>
    <name type="common">Oil palm</name>
    <dbReference type="NCBI Taxonomy" id="51953"/>
    <lineage>
        <taxon>Eukaryota</taxon>
        <taxon>Viridiplantae</taxon>
        <taxon>Streptophyta</taxon>
        <taxon>Embryophyta</taxon>
        <taxon>Tracheophyta</taxon>
        <taxon>Spermatophyta</taxon>
        <taxon>Magnoliopsida</taxon>
        <taxon>Liliopsida</taxon>
        <taxon>Arecaceae</taxon>
        <taxon>Arecoideae</taxon>
        <taxon>Cocoseae</taxon>
        <taxon>Elaeidinae</taxon>
        <taxon>Elaeis</taxon>
    </lineage>
</organism>
<dbReference type="PANTHER" id="PTHR33021:SF499">
    <property type="entry name" value="OS12G0150500 PROTEIN"/>
    <property type="match status" value="1"/>
</dbReference>
<dbReference type="FunCoup" id="A0A6I9QI11">
    <property type="interactions" value="1"/>
</dbReference>
<dbReference type="GO" id="GO:0009055">
    <property type="term" value="F:electron transfer activity"/>
    <property type="evidence" value="ECO:0007669"/>
    <property type="project" value="InterPro"/>
</dbReference>
<dbReference type="InterPro" id="IPR008972">
    <property type="entry name" value="Cupredoxin"/>
</dbReference>
<sequence>MATLKALMAVAAIAAILELAMGKNYDVGPNGQWDQTSNYATWASSITFVPGDSLTFKYGSTHDVVEVTKANYDSCSTSGAISTHTGGNTVISLNSTGKRYFICGTPGHCAAGMKVEINVVAASSPPTSPGTPPTLPPPGSAGPSGSPAPPTPPGASAPPPEQSAANILTVQAKFAMGFGFGLLMISAF</sequence>
<dbReference type="SUPFAM" id="SSF49503">
    <property type="entry name" value="Cupredoxins"/>
    <property type="match status" value="1"/>
</dbReference>
<protein>
    <submittedName>
        <fullName evidence="8">Uclacyanin-2</fullName>
    </submittedName>
</protein>
<evidence type="ECO:0000256" key="4">
    <source>
        <dbReference type="SAM" id="MobiDB-lite"/>
    </source>
</evidence>
<dbReference type="InterPro" id="IPR028871">
    <property type="entry name" value="BlueCu_1_BS"/>
</dbReference>
<dbReference type="Gene3D" id="2.60.40.420">
    <property type="entry name" value="Cupredoxins - blue copper proteins"/>
    <property type="match status" value="1"/>
</dbReference>
<dbReference type="CDD" id="cd04216">
    <property type="entry name" value="Phytocyanin"/>
    <property type="match status" value="1"/>
</dbReference>
<feature type="domain" description="Phytocyanin" evidence="6">
    <location>
        <begin position="23"/>
        <end position="121"/>
    </location>
</feature>
<proteinExistence type="predicted"/>
<dbReference type="InterPro" id="IPR039391">
    <property type="entry name" value="Phytocyanin-like"/>
</dbReference>
<dbReference type="AlphaFoldDB" id="A0A6I9QI11"/>
<evidence type="ECO:0000313" key="8">
    <source>
        <dbReference type="RefSeq" id="XP_010909861.1"/>
    </source>
</evidence>
<gene>
    <name evidence="8" type="primary">LOC105035851</name>
</gene>
<keyword evidence="5" id="KW-0732">Signal</keyword>
<dbReference type="GO" id="GO:0005886">
    <property type="term" value="C:plasma membrane"/>
    <property type="evidence" value="ECO:0007669"/>
    <property type="project" value="TreeGrafter"/>
</dbReference>
<evidence type="ECO:0000256" key="5">
    <source>
        <dbReference type="SAM" id="SignalP"/>
    </source>
</evidence>
<dbReference type="Pfam" id="PF02298">
    <property type="entry name" value="Cu_bind_like"/>
    <property type="match status" value="1"/>
</dbReference>
<evidence type="ECO:0000256" key="3">
    <source>
        <dbReference type="ARBA" id="ARBA00023180"/>
    </source>
</evidence>
<dbReference type="PANTHER" id="PTHR33021">
    <property type="entry name" value="BLUE COPPER PROTEIN"/>
    <property type="match status" value="1"/>
</dbReference>
<evidence type="ECO:0000313" key="7">
    <source>
        <dbReference type="Proteomes" id="UP000504607"/>
    </source>
</evidence>
<dbReference type="PROSITE" id="PS51485">
    <property type="entry name" value="PHYTOCYANIN"/>
    <property type="match status" value="1"/>
</dbReference>
<evidence type="ECO:0000256" key="2">
    <source>
        <dbReference type="ARBA" id="ARBA00023008"/>
    </source>
</evidence>
<accession>A0A6I9QI11</accession>
<dbReference type="GO" id="GO:0046872">
    <property type="term" value="F:metal ion binding"/>
    <property type="evidence" value="ECO:0007669"/>
    <property type="project" value="UniProtKB-KW"/>
</dbReference>
<dbReference type="GeneID" id="105035851"/>
<dbReference type="OrthoDB" id="687020at2759"/>
<dbReference type="InParanoid" id="A0A6I9QI11"/>
<keyword evidence="3" id="KW-0325">Glycoprotein</keyword>
<keyword evidence="2" id="KW-0186">Copper</keyword>
<dbReference type="PROSITE" id="PS00196">
    <property type="entry name" value="COPPER_BLUE"/>
    <property type="match status" value="1"/>
</dbReference>
<keyword evidence="7" id="KW-1185">Reference proteome</keyword>
<reference evidence="8" key="1">
    <citation type="submission" date="2025-08" db="UniProtKB">
        <authorList>
            <consortium name="RefSeq"/>
        </authorList>
    </citation>
    <scope>IDENTIFICATION</scope>
</reference>
<feature type="compositionally biased region" description="Pro residues" evidence="4">
    <location>
        <begin position="126"/>
        <end position="161"/>
    </location>
</feature>
<dbReference type="Proteomes" id="UP000504607">
    <property type="component" value="Unplaced"/>
</dbReference>
<feature type="signal peptide" evidence="5">
    <location>
        <begin position="1"/>
        <end position="22"/>
    </location>
</feature>
<evidence type="ECO:0000259" key="6">
    <source>
        <dbReference type="PROSITE" id="PS51485"/>
    </source>
</evidence>
<dbReference type="FunFam" id="2.60.40.420:FF:000003">
    <property type="entry name" value="Blue copper"/>
    <property type="match status" value="1"/>
</dbReference>
<dbReference type="InterPro" id="IPR003245">
    <property type="entry name" value="Phytocyanin_dom"/>
</dbReference>
<feature type="chain" id="PRO_5027042474" evidence="5">
    <location>
        <begin position="23"/>
        <end position="188"/>
    </location>
</feature>